<organism evidence="7 8">
    <name type="scientific">Cerasicoccus arenae</name>
    <dbReference type="NCBI Taxonomy" id="424488"/>
    <lineage>
        <taxon>Bacteria</taxon>
        <taxon>Pseudomonadati</taxon>
        <taxon>Verrucomicrobiota</taxon>
        <taxon>Opitutia</taxon>
        <taxon>Puniceicoccales</taxon>
        <taxon>Cerasicoccaceae</taxon>
        <taxon>Cerasicoccus</taxon>
    </lineage>
</organism>
<dbReference type="RefSeq" id="WP_189512470.1">
    <property type="nucleotide sequence ID" value="NZ_BMXG01000005.1"/>
</dbReference>
<gene>
    <name evidence="7" type="ORF">GCM10007047_09910</name>
</gene>
<name>A0A8J3DAQ2_9BACT</name>
<accession>A0A8J3DAQ2</accession>
<proteinExistence type="predicted"/>
<comment type="subcellular location">
    <subcellularLocation>
        <location evidence="1">Membrane</location>
        <topology evidence="1">Multi-pass membrane protein</topology>
    </subcellularLocation>
</comment>
<evidence type="ECO:0000256" key="5">
    <source>
        <dbReference type="SAM" id="Phobius"/>
    </source>
</evidence>
<feature type="domain" description="RDD" evidence="6">
    <location>
        <begin position="4"/>
        <end position="124"/>
    </location>
</feature>
<dbReference type="AlphaFoldDB" id="A0A8J3DAQ2"/>
<reference evidence="7" key="1">
    <citation type="journal article" date="2014" name="Int. J. Syst. Evol. Microbiol.">
        <title>Complete genome sequence of Corynebacterium casei LMG S-19264T (=DSM 44701T), isolated from a smear-ripened cheese.</title>
        <authorList>
            <consortium name="US DOE Joint Genome Institute (JGI-PGF)"/>
            <person name="Walter F."/>
            <person name="Albersmeier A."/>
            <person name="Kalinowski J."/>
            <person name="Ruckert C."/>
        </authorList>
    </citation>
    <scope>NUCLEOTIDE SEQUENCE</scope>
    <source>
        <strain evidence="7">KCTC 12870</strain>
    </source>
</reference>
<feature type="transmembrane region" description="Helical" evidence="5">
    <location>
        <begin position="50"/>
        <end position="72"/>
    </location>
</feature>
<evidence type="ECO:0000256" key="2">
    <source>
        <dbReference type="ARBA" id="ARBA00022692"/>
    </source>
</evidence>
<dbReference type="GO" id="GO:0016020">
    <property type="term" value="C:membrane"/>
    <property type="evidence" value="ECO:0007669"/>
    <property type="project" value="UniProtKB-SubCell"/>
</dbReference>
<evidence type="ECO:0000256" key="4">
    <source>
        <dbReference type="ARBA" id="ARBA00023136"/>
    </source>
</evidence>
<comment type="caution">
    <text evidence="7">The sequence shown here is derived from an EMBL/GenBank/DDBJ whole genome shotgun (WGS) entry which is preliminary data.</text>
</comment>
<feature type="transmembrane region" description="Helical" evidence="5">
    <location>
        <begin position="108"/>
        <end position="128"/>
    </location>
</feature>
<keyword evidence="8" id="KW-1185">Reference proteome</keyword>
<evidence type="ECO:0000256" key="1">
    <source>
        <dbReference type="ARBA" id="ARBA00004141"/>
    </source>
</evidence>
<dbReference type="InterPro" id="IPR010432">
    <property type="entry name" value="RDD"/>
</dbReference>
<evidence type="ECO:0000259" key="6">
    <source>
        <dbReference type="Pfam" id="PF06271"/>
    </source>
</evidence>
<evidence type="ECO:0000313" key="8">
    <source>
        <dbReference type="Proteomes" id="UP000642829"/>
    </source>
</evidence>
<keyword evidence="3 5" id="KW-1133">Transmembrane helix</keyword>
<dbReference type="Proteomes" id="UP000642829">
    <property type="component" value="Unassembled WGS sequence"/>
</dbReference>
<reference evidence="7" key="2">
    <citation type="submission" date="2020-09" db="EMBL/GenBank/DDBJ databases">
        <authorList>
            <person name="Sun Q."/>
            <person name="Kim S."/>
        </authorList>
    </citation>
    <scope>NUCLEOTIDE SEQUENCE</scope>
    <source>
        <strain evidence="7">KCTC 12870</strain>
    </source>
</reference>
<dbReference type="Pfam" id="PF06271">
    <property type="entry name" value="RDD"/>
    <property type="match status" value="1"/>
</dbReference>
<sequence length="151" mass="17082">MNLATRRVVALLIDLAFFFMSFYLFATPTIKFLVSAIQRYIDPDFSMEGIAGGAMIAALGVFIVWPLTYFFLMGVLTKASPGKLIVGLKVYSESNQGISRWQAGLREVFRLMEIYSFAMAALSVYNIFRGLRSTTEMITHTHVLRKDVFEN</sequence>
<evidence type="ECO:0000256" key="3">
    <source>
        <dbReference type="ARBA" id="ARBA00022989"/>
    </source>
</evidence>
<dbReference type="EMBL" id="BMXG01000005">
    <property type="protein sequence ID" value="GHB96174.1"/>
    <property type="molecule type" value="Genomic_DNA"/>
</dbReference>
<keyword evidence="2 5" id="KW-0812">Transmembrane</keyword>
<evidence type="ECO:0000313" key="7">
    <source>
        <dbReference type="EMBL" id="GHB96174.1"/>
    </source>
</evidence>
<protein>
    <recommendedName>
        <fullName evidence="6">RDD domain-containing protein</fullName>
    </recommendedName>
</protein>
<keyword evidence="4 5" id="KW-0472">Membrane</keyword>